<dbReference type="Proteomes" id="UP000630353">
    <property type="component" value="Unassembled WGS sequence"/>
</dbReference>
<dbReference type="SUPFAM" id="SSF53756">
    <property type="entry name" value="UDP-Glycosyltransferase/glycogen phosphorylase"/>
    <property type="match status" value="1"/>
</dbReference>
<protein>
    <submittedName>
        <fullName evidence="2">Glycosyl transferase</fullName>
    </submittedName>
</protein>
<proteinExistence type="predicted"/>
<evidence type="ECO:0000313" key="2">
    <source>
        <dbReference type="EMBL" id="GHD39923.1"/>
    </source>
</evidence>
<dbReference type="PANTHER" id="PTHR12526">
    <property type="entry name" value="GLYCOSYLTRANSFERASE"/>
    <property type="match status" value="1"/>
</dbReference>
<dbReference type="GO" id="GO:0016757">
    <property type="term" value="F:glycosyltransferase activity"/>
    <property type="evidence" value="ECO:0007669"/>
    <property type="project" value="TreeGrafter"/>
</dbReference>
<dbReference type="Gene3D" id="3.40.50.2000">
    <property type="entry name" value="Glycogen Phosphorylase B"/>
    <property type="match status" value="2"/>
</dbReference>
<dbReference type="Pfam" id="PF13692">
    <property type="entry name" value="Glyco_trans_1_4"/>
    <property type="match status" value="1"/>
</dbReference>
<reference evidence="2" key="1">
    <citation type="journal article" date="2014" name="Int. J. Syst. Evol. Microbiol.">
        <title>Complete genome sequence of Corynebacterium casei LMG S-19264T (=DSM 44701T), isolated from a smear-ripened cheese.</title>
        <authorList>
            <consortium name="US DOE Joint Genome Institute (JGI-PGF)"/>
            <person name="Walter F."/>
            <person name="Albersmeier A."/>
            <person name="Kalinowski J."/>
            <person name="Ruckert C."/>
        </authorList>
    </citation>
    <scope>NUCLEOTIDE SEQUENCE</scope>
    <source>
        <strain evidence="2">KCTC 42651</strain>
    </source>
</reference>
<evidence type="ECO:0000259" key="1">
    <source>
        <dbReference type="Pfam" id="PF13579"/>
    </source>
</evidence>
<accession>A0A919CMR5</accession>
<dbReference type="CDD" id="cd03808">
    <property type="entry name" value="GT4_CapM-like"/>
    <property type="match status" value="1"/>
</dbReference>
<name>A0A919CMR5_9PROT</name>
<dbReference type="RefSeq" id="WP_189987105.1">
    <property type="nucleotide sequence ID" value="NZ_BMZS01000001.1"/>
</dbReference>
<evidence type="ECO:0000313" key="3">
    <source>
        <dbReference type="Proteomes" id="UP000630353"/>
    </source>
</evidence>
<dbReference type="AlphaFoldDB" id="A0A919CMR5"/>
<keyword evidence="2" id="KW-0808">Transferase</keyword>
<comment type="caution">
    <text evidence="2">The sequence shown here is derived from an EMBL/GenBank/DDBJ whole genome shotgun (WGS) entry which is preliminary data.</text>
</comment>
<keyword evidence="3" id="KW-1185">Reference proteome</keyword>
<reference evidence="2" key="2">
    <citation type="submission" date="2020-09" db="EMBL/GenBank/DDBJ databases">
        <authorList>
            <person name="Sun Q."/>
            <person name="Kim S."/>
        </authorList>
    </citation>
    <scope>NUCLEOTIDE SEQUENCE</scope>
    <source>
        <strain evidence="2">KCTC 42651</strain>
    </source>
</reference>
<feature type="domain" description="Glycosyltransferase subfamily 4-like N-terminal" evidence="1">
    <location>
        <begin position="22"/>
        <end position="183"/>
    </location>
</feature>
<gene>
    <name evidence="2" type="ORF">GCM10017083_02590</name>
</gene>
<sequence>MLTGRRVLWIVAEDWFFRLHYLALATALVEAGAEVHLAARCGRRGPEAEAAVTAAGITVHRLQRLDRTGLNPLADLTAVGELTALCRVLRPDLVQSVAMKPVLYGTLAAERAGVPARFAWLPGLGHVFTGRSLKARLLRPAVALLLRRVLGRPAVTPMVLNADDRAAVARLAGRPLDSVAVLPGTGVDLDRFVVEPEPEGPPVAAFVGRMLGEKGLDELAAAARLLRRRGGAVAIRLVGAPDRESPTAIPEERLRAWSAEGALEWTGPTADVPGVWRAAHIAVLPSHREGLGMSVLEAAACGRPAVATDVPGCREAVEHGVTGLLVPAHDPVALADALAALAADPARRRAMGAAARARVEDRFGLPAVRRELVALYAKRLG</sequence>
<dbReference type="InterPro" id="IPR028098">
    <property type="entry name" value="Glyco_trans_4-like_N"/>
</dbReference>
<dbReference type="EMBL" id="BMZS01000001">
    <property type="protein sequence ID" value="GHD39923.1"/>
    <property type="molecule type" value="Genomic_DNA"/>
</dbReference>
<dbReference type="Pfam" id="PF13579">
    <property type="entry name" value="Glyco_trans_4_4"/>
    <property type="match status" value="1"/>
</dbReference>
<dbReference type="PANTHER" id="PTHR12526:SF638">
    <property type="entry name" value="SPORE COAT PROTEIN SA"/>
    <property type="match status" value="1"/>
</dbReference>
<organism evidence="2 3">
    <name type="scientific">Thalassobaculum fulvum</name>
    <dbReference type="NCBI Taxonomy" id="1633335"/>
    <lineage>
        <taxon>Bacteria</taxon>
        <taxon>Pseudomonadati</taxon>
        <taxon>Pseudomonadota</taxon>
        <taxon>Alphaproteobacteria</taxon>
        <taxon>Rhodospirillales</taxon>
        <taxon>Thalassobaculaceae</taxon>
        <taxon>Thalassobaculum</taxon>
    </lineage>
</organism>